<evidence type="ECO:0000313" key="2">
    <source>
        <dbReference type="Proteomes" id="UP000076154"/>
    </source>
</evidence>
<dbReference type="AlphaFoldDB" id="A0A369K7M8"/>
<comment type="caution">
    <text evidence="1">The sequence shown here is derived from an EMBL/GenBank/DDBJ whole genome shotgun (WGS) entry which is preliminary data.</text>
</comment>
<sequence>MTALSPTFAELLLDIHHAIFHHLDDRDIISLLTLSRTLRVIGLVTVITRYRHSRLELEDHVKFSSSSHAELYANLMSITTLTCRVSVQNPLAGNNELMHVLRCILAPLSCLVAVTTTMKHHNVFQFINIREIGILDYMPSFFACPGTHCFPQSTRSAESTGLRLTIHSLSLIDTDHSYGQPSTTF</sequence>
<evidence type="ECO:0008006" key="3">
    <source>
        <dbReference type="Google" id="ProtNLM"/>
    </source>
</evidence>
<proteinExistence type="predicted"/>
<dbReference type="EMBL" id="LUEZ02000021">
    <property type="protein sequence ID" value="RDB26886.1"/>
    <property type="molecule type" value="Genomic_DNA"/>
</dbReference>
<gene>
    <name evidence="1" type="ORF">Hypma_004978</name>
</gene>
<name>A0A369K7M8_HYPMA</name>
<accession>A0A369K7M8</accession>
<evidence type="ECO:0000313" key="1">
    <source>
        <dbReference type="EMBL" id="RDB26886.1"/>
    </source>
</evidence>
<keyword evidence="2" id="KW-1185">Reference proteome</keyword>
<reference evidence="1" key="1">
    <citation type="submission" date="2018-04" db="EMBL/GenBank/DDBJ databases">
        <title>Whole genome sequencing of Hypsizygus marmoreus.</title>
        <authorList>
            <person name="Choi I.-G."/>
            <person name="Min B."/>
            <person name="Kim J.-G."/>
            <person name="Kim S."/>
            <person name="Oh Y.-L."/>
            <person name="Kong W.-S."/>
            <person name="Park H."/>
            <person name="Jeong J."/>
            <person name="Song E.-S."/>
        </authorList>
    </citation>
    <scope>NUCLEOTIDE SEQUENCE [LARGE SCALE GENOMIC DNA]</scope>
    <source>
        <strain evidence="1">51987-8</strain>
    </source>
</reference>
<dbReference type="InParanoid" id="A0A369K7M8"/>
<protein>
    <recommendedName>
        <fullName evidence="3">F-box domain-containing protein</fullName>
    </recommendedName>
</protein>
<dbReference type="Proteomes" id="UP000076154">
    <property type="component" value="Unassembled WGS sequence"/>
</dbReference>
<organism evidence="1 2">
    <name type="scientific">Hypsizygus marmoreus</name>
    <name type="common">White beech mushroom</name>
    <name type="synonym">Agaricus marmoreus</name>
    <dbReference type="NCBI Taxonomy" id="39966"/>
    <lineage>
        <taxon>Eukaryota</taxon>
        <taxon>Fungi</taxon>
        <taxon>Dikarya</taxon>
        <taxon>Basidiomycota</taxon>
        <taxon>Agaricomycotina</taxon>
        <taxon>Agaricomycetes</taxon>
        <taxon>Agaricomycetidae</taxon>
        <taxon>Agaricales</taxon>
        <taxon>Tricholomatineae</taxon>
        <taxon>Lyophyllaceae</taxon>
        <taxon>Hypsizygus</taxon>
    </lineage>
</organism>